<dbReference type="AlphaFoldDB" id="A0A8J5WQC3"/>
<evidence type="ECO:0000256" key="1">
    <source>
        <dbReference type="SAM" id="Coils"/>
    </source>
</evidence>
<reference evidence="2" key="2">
    <citation type="submission" date="2021-02" db="EMBL/GenBank/DDBJ databases">
        <authorList>
            <person name="Kimball J.A."/>
            <person name="Haas M.W."/>
            <person name="Macchietto M."/>
            <person name="Kono T."/>
            <person name="Duquette J."/>
            <person name="Shao M."/>
        </authorList>
    </citation>
    <scope>NUCLEOTIDE SEQUENCE</scope>
    <source>
        <tissue evidence="2">Fresh leaf tissue</tissue>
    </source>
</reference>
<feature type="coiled-coil region" evidence="1">
    <location>
        <begin position="30"/>
        <end position="64"/>
    </location>
</feature>
<evidence type="ECO:0000313" key="3">
    <source>
        <dbReference type="Proteomes" id="UP000729402"/>
    </source>
</evidence>
<accession>A0A8J5WQC3</accession>
<dbReference type="Proteomes" id="UP000729402">
    <property type="component" value="Unassembled WGS sequence"/>
</dbReference>
<evidence type="ECO:0000313" key="2">
    <source>
        <dbReference type="EMBL" id="KAG8095570.1"/>
    </source>
</evidence>
<keyword evidence="1" id="KW-0175">Coiled coil</keyword>
<name>A0A8J5WQC3_ZIZPA</name>
<sequence>MWFTSEDLLEMAICLTDQSIITSKQALVERNEAITESVHAKARIIELERELKESKADNAKWFSEWVLNSPTLSCV</sequence>
<dbReference type="EMBL" id="JAAALK010000080">
    <property type="protein sequence ID" value="KAG8095570.1"/>
    <property type="molecule type" value="Genomic_DNA"/>
</dbReference>
<gene>
    <name evidence="2" type="ORF">GUJ93_ZPchr0012g20634</name>
</gene>
<reference evidence="2" key="1">
    <citation type="journal article" date="2021" name="bioRxiv">
        <title>Whole Genome Assembly and Annotation of Northern Wild Rice, Zizania palustris L., Supports a Whole Genome Duplication in the Zizania Genus.</title>
        <authorList>
            <person name="Haas M."/>
            <person name="Kono T."/>
            <person name="Macchietto M."/>
            <person name="Millas R."/>
            <person name="McGilp L."/>
            <person name="Shao M."/>
            <person name="Duquette J."/>
            <person name="Hirsch C.N."/>
            <person name="Kimball J."/>
        </authorList>
    </citation>
    <scope>NUCLEOTIDE SEQUENCE</scope>
    <source>
        <tissue evidence="2">Fresh leaf tissue</tissue>
    </source>
</reference>
<proteinExistence type="predicted"/>
<organism evidence="2 3">
    <name type="scientific">Zizania palustris</name>
    <name type="common">Northern wild rice</name>
    <dbReference type="NCBI Taxonomy" id="103762"/>
    <lineage>
        <taxon>Eukaryota</taxon>
        <taxon>Viridiplantae</taxon>
        <taxon>Streptophyta</taxon>
        <taxon>Embryophyta</taxon>
        <taxon>Tracheophyta</taxon>
        <taxon>Spermatophyta</taxon>
        <taxon>Magnoliopsida</taxon>
        <taxon>Liliopsida</taxon>
        <taxon>Poales</taxon>
        <taxon>Poaceae</taxon>
        <taxon>BOP clade</taxon>
        <taxon>Oryzoideae</taxon>
        <taxon>Oryzeae</taxon>
        <taxon>Zizaniinae</taxon>
        <taxon>Zizania</taxon>
    </lineage>
</organism>
<comment type="caution">
    <text evidence="2">The sequence shown here is derived from an EMBL/GenBank/DDBJ whole genome shotgun (WGS) entry which is preliminary data.</text>
</comment>
<keyword evidence="3" id="KW-1185">Reference proteome</keyword>
<protein>
    <submittedName>
        <fullName evidence="2">Uncharacterized protein</fullName>
    </submittedName>
</protein>